<feature type="domain" description="Helix-turn-helix" evidence="1">
    <location>
        <begin position="7"/>
        <end position="48"/>
    </location>
</feature>
<sequence>MPQGEDWLTTDEIAKDLKVNVKTVRNWINSGEFVALDIGGEHRVSRDDYNTFIKLGVVGDHQFWHTNRQGAHSLGYQRRAT</sequence>
<keyword evidence="3" id="KW-1185">Reference proteome</keyword>
<dbReference type="SUPFAM" id="SSF46955">
    <property type="entry name" value="Putative DNA-binding domain"/>
    <property type="match status" value="1"/>
</dbReference>
<dbReference type="NCBIfam" id="TIGR01764">
    <property type="entry name" value="excise"/>
    <property type="match status" value="1"/>
</dbReference>
<name>A0A4P6K2J7_KTERU</name>
<dbReference type="EMBL" id="CP035758">
    <property type="protein sequence ID" value="QBD82245.1"/>
    <property type="molecule type" value="Genomic_DNA"/>
</dbReference>
<protein>
    <submittedName>
        <fullName evidence="2">DNA-binding protein</fullName>
    </submittedName>
</protein>
<evidence type="ECO:0000259" key="1">
    <source>
        <dbReference type="Pfam" id="PF12728"/>
    </source>
</evidence>
<dbReference type="OrthoDB" id="163451at2"/>
<dbReference type="Pfam" id="PF12728">
    <property type="entry name" value="HTH_17"/>
    <property type="match status" value="1"/>
</dbReference>
<dbReference type="KEGG" id="kbs:EPA93_42215"/>
<dbReference type="AlphaFoldDB" id="A0A4P6K2J7"/>
<evidence type="ECO:0000313" key="3">
    <source>
        <dbReference type="Proteomes" id="UP000290365"/>
    </source>
</evidence>
<dbReference type="InterPro" id="IPR010093">
    <property type="entry name" value="SinI_DNA-bd"/>
</dbReference>
<dbReference type="Gene3D" id="1.10.1660.10">
    <property type="match status" value="1"/>
</dbReference>
<gene>
    <name evidence="2" type="ORF">EPA93_42215</name>
</gene>
<dbReference type="Proteomes" id="UP000290365">
    <property type="component" value="Chromosome"/>
</dbReference>
<accession>A0A4P6K2J7</accession>
<dbReference type="InterPro" id="IPR009061">
    <property type="entry name" value="DNA-bd_dom_put_sf"/>
</dbReference>
<reference evidence="2 3" key="1">
    <citation type="submission" date="2019-01" db="EMBL/GenBank/DDBJ databases">
        <title>Ktedonosporobacter rubrisoli SCAWS-G2.</title>
        <authorList>
            <person name="Huang Y."/>
            <person name="Yan B."/>
        </authorList>
    </citation>
    <scope>NUCLEOTIDE SEQUENCE [LARGE SCALE GENOMIC DNA]</scope>
    <source>
        <strain evidence="2 3">SCAWS-G2</strain>
    </source>
</reference>
<dbReference type="RefSeq" id="WP_129893314.1">
    <property type="nucleotide sequence ID" value="NZ_CP035758.1"/>
</dbReference>
<dbReference type="GO" id="GO:0003677">
    <property type="term" value="F:DNA binding"/>
    <property type="evidence" value="ECO:0007669"/>
    <property type="project" value="UniProtKB-KW"/>
</dbReference>
<proteinExistence type="predicted"/>
<organism evidence="2 3">
    <name type="scientific">Ktedonosporobacter rubrisoli</name>
    <dbReference type="NCBI Taxonomy" id="2509675"/>
    <lineage>
        <taxon>Bacteria</taxon>
        <taxon>Bacillati</taxon>
        <taxon>Chloroflexota</taxon>
        <taxon>Ktedonobacteria</taxon>
        <taxon>Ktedonobacterales</taxon>
        <taxon>Ktedonosporobacteraceae</taxon>
        <taxon>Ktedonosporobacter</taxon>
    </lineage>
</organism>
<dbReference type="InterPro" id="IPR041657">
    <property type="entry name" value="HTH_17"/>
</dbReference>
<evidence type="ECO:0000313" key="2">
    <source>
        <dbReference type="EMBL" id="QBD82245.1"/>
    </source>
</evidence>
<keyword evidence="2" id="KW-0238">DNA-binding</keyword>